<keyword evidence="4" id="KW-1185">Reference proteome</keyword>
<proteinExistence type="predicted"/>
<dbReference type="OrthoDB" id="9815497at2"/>
<gene>
    <name evidence="2" type="ORF">I583_00867</name>
    <name evidence="1" type="ORF">UAW_03184</name>
</gene>
<protein>
    <submittedName>
        <fullName evidence="1">YqeB family selenium-dependent molybdenum hydroxylase system protein</fullName>
    </submittedName>
</protein>
<name>R2S9H3_9ENTE</name>
<organism evidence="1 3">
    <name type="scientific">Enterococcus haemoperoxidus ATCC BAA-382</name>
    <dbReference type="NCBI Taxonomy" id="1158608"/>
    <lineage>
        <taxon>Bacteria</taxon>
        <taxon>Bacillati</taxon>
        <taxon>Bacillota</taxon>
        <taxon>Bacilli</taxon>
        <taxon>Lactobacillales</taxon>
        <taxon>Enterococcaceae</taxon>
        <taxon>Enterococcus</taxon>
    </lineage>
</organism>
<evidence type="ECO:0000313" key="3">
    <source>
        <dbReference type="Proteomes" id="UP000013858"/>
    </source>
</evidence>
<dbReference type="eggNOG" id="COG3608">
    <property type="taxonomic scope" value="Bacteria"/>
</dbReference>
<sequence length="276" mass="29519">MGKIKQSISETVVVVRGGGDLATGVIQKLAHTGFKVVILETAKPLAIRRTVALCTAIFQSKQQVEDIEAVFVSSVSECETIWNNKQIPILIDAEAKSLPELKPIVLVDTILAKRNLGTNKRMAPITIALGPGFSAPEDVDVVVETMRGHYLGRLYFEGTAIPNTGIPGEISGKSAERVIHSPTSGNVQHVKKIGDVVKKGEVLFYVGQAAVESPLDGVLRGLISDKVVCQAGLKCGDVDPRPVEQVDCYTISDKARALGGAVLEAILLLGREKDLF</sequence>
<dbReference type="NCBIfam" id="TIGR03309">
    <property type="entry name" value="matur_yqeB"/>
    <property type="match status" value="1"/>
</dbReference>
<reference evidence="2 4" key="2">
    <citation type="submission" date="2013-03" db="EMBL/GenBank/DDBJ databases">
        <title>The Genome Sequence of Enterococcus haemoperoxidus BAA-382 (PacBio/Illumina hybrid assembly).</title>
        <authorList>
            <consortium name="The Broad Institute Genomics Platform"/>
            <consortium name="The Broad Institute Genome Sequencing Center for Infectious Disease"/>
            <person name="Earl A."/>
            <person name="Russ C."/>
            <person name="Gilmore M."/>
            <person name="Surin D."/>
            <person name="Walker B."/>
            <person name="Young S."/>
            <person name="Zeng Q."/>
            <person name="Gargeya S."/>
            <person name="Fitzgerald M."/>
            <person name="Haas B."/>
            <person name="Abouelleil A."/>
            <person name="Allen A.W."/>
            <person name="Alvarado L."/>
            <person name="Arachchi H.M."/>
            <person name="Berlin A.M."/>
            <person name="Chapman S.B."/>
            <person name="Gainer-Dewar J."/>
            <person name="Goldberg J."/>
            <person name="Griggs A."/>
            <person name="Gujja S."/>
            <person name="Hansen M."/>
            <person name="Howarth C."/>
            <person name="Imamovic A."/>
            <person name="Ireland A."/>
            <person name="Larimer J."/>
            <person name="McCowan C."/>
            <person name="Murphy C."/>
            <person name="Pearson M."/>
            <person name="Poon T.W."/>
            <person name="Priest M."/>
            <person name="Roberts A."/>
            <person name="Saif S."/>
            <person name="Shea T."/>
            <person name="Sisk P."/>
            <person name="Sykes S."/>
            <person name="Wortman J."/>
            <person name="Nusbaum C."/>
            <person name="Birren B."/>
        </authorList>
    </citation>
    <scope>NUCLEOTIDE SEQUENCE [LARGE SCALE GENOMIC DNA]</scope>
    <source>
        <strain evidence="2 4">ATCC BAA-382</strain>
    </source>
</reference>
<evidence type="ECO:0000313" key="4">
    <source>
        <dbReference type="Proteomes" id="UP000014197"/>
    </source>
</evidence>
<reference evidence="1 3" key="1">
    <citation type="submission" date="2013-02" db="EMBL/GenBank/DDBJ databases">
        <title>The Genome Sequence of Enterococcus haemoperoxidus BAA-382.</title>
        <authorList>
            <consortium name="The Broad Institute Genome Sequencing Platform"/>
            <consortium name="The Broad Institute Genome Sequencing Center for Infectious Disease"/>
            <person name="Earl A.M."/>
            <person name="Gilmore M.S."/>
            <person name="Lebreton F."/>
            <person name="Walker B."/>
            <person name="Young S.K."/>
            <person name="Zeng Q."/>
            <person name="Gargeya S."/>
            <person name="Fitzgerald M."/>
            <person name="Haas B."/>
            <person name="Abouelleil A."/>
            <person name="Alvarado L."/>
            <person name="Arachchi H.M."/>
            <person name="Berlin A.M."/>
            <person name="Chapman S.B."/>
            <person name="Dewar J."/>
            <person name="Goldberg J."/>
            <person name="Griggs A."/>
            <person name="Gujja S."/>
            <person name="Hansen M."/>
            <person name="Howarth C."/>
            <person name="Imamovic A."/>
            <person name="Larimer J."/>
            <person name="McCowan C."/>
            <person name="Murphy C."/>
            <person name="Neiman D."/>
            <person name="Pearson M."/>
            <person name="Priest M."/>
            <person name="Roberts A."/>
            <person name="Saif S."/>
            <person name="Shea T."/>
            <person name="Sisk P."/>
            <person name="Sykes S."/>
            <person name="Wortman J."/>
            <person name="Nusbaum C."/>
            <person name="Birren B."/>
        </authorList>
    </citation>
    <scope>NUCLEOTIDE SEQUENCE [LARGE SCALE GENOMIC DNA]</scope>
    <source>
        <strain evidence="1 3">ATCC BAA-382</strain>
    </source>
</reference>
<dbReference type="RefSeq" id="WP_010763340.1">
    <property type="nucleotide sequence ID" value="NZ_KB946316.1"/>
</dbReference>
<accession>R2S9H3</accession>
<dbReference type="Proteomes" id="UP000013858">
    <property type="component" value="Unassembled WGS sequence"/>
</dbReference>
<dbReference type="InterPro" id="IPR017695">
    <property type="entry name" value="Se-dep_Mo_hydrolase_YqeB"/>
</dbReference>
<dbReference type="STRING" id="155618.RV06_GL003159"/>
<evidence type="ECO:0000313" key="1">
    <source>
        <dbReference type="EMBL" id="EOH92200.1"/>
    </source>
</evidence>
<comment type="caution">
    <text evidence="1">The sequence shown here is derived from an EMBL/GenBank/DDBJ whole genome shotgun (WGS) entry which is preliminary data.</text>
</comment>
<dbReference type="EMBL" id="AJAR01000031">
    <property type="protein sequence ID" value="EOH92200.1"/>
    <property type="molecule type" value="Genomic_DNA"/>
</dbReference>
<dbReference type="Proteomes" id="UP000014197">
    <property type="component" value="Unassembled WGS sequence"/>
</dbReference>
<dbReference type="PATRIC" id="fig|1158608.3.peg.3117"/>
<evidence type="ECO:0000313" key="2">
    <source>
        <dbReference type="EMBL" id="EOT61885.1"/>
    </source>
</evidence>
<dbReference type="AlphaFoldDB" id="R2S9H3"/>
<dbReference type="EMBL" id="ASVY01000002">
    <property type="protein sequence ID" value="EOT61885.1"/>
    <property type="molecule type" value="Genomic_DNA"/>
</dbReference>